<evidence type="ECO:0000313" key="1">
    <source>
        <dbReference type="EMBL" id="CAK84783.1"/>
    </source>
</evidence>
<gene>
    <name evidence="1" type="ORF">GSPATT00018979001</name>
</gene>
<evidence type="ECO:0000313" key="2">
    <source>
        <dbReference type="Proteomes" id="UP000000600"/>
    </source>
</evidence>
<sequence>MKNLMILEALKSYGIDDIVPIPQHISLLNATYKTLALYQKYYIILNQIIEAFTPKQIMTGILGYYLVTTMGCYQRILLYEKFSQVRQTLQKAQSEIERVISQLILIKVIQF</sequence>
<dbReference type="GeneID" id="5037965"/>
<dbReference type="HOGENOM" id="CLU_2163314_0_0_1"/>
<dbReference type="KEGG" id="ptm:GSPATT00018979001"/>
<accession>A0DP16</accession>
<protein>
    <submittedName>
        <fullName evidence="1">Uncharacterized protein</fullName>
    </submittedName>
</protein>
<keyword evidence="2" id="KW-1185">Reference proteome</keyword>
<reference evidence="1 2" key="1">
    <citation type="journal article" date="2006" name="Nature">
        <title>Global trends of whole-genome duplications revealed by the ciliate Paramecium tetraurelia.</title>
        <authorList>
            <consortium name="Genoscope"/>
            <person name="Aury J.-M."/>
            <person name="Jaillon O."/>
            <person name="Duret L."/>
            <person name="Noel B."/>
            <person name="Jubin C."/>
            <person name="Porcel B.M."/>
            <person name="Segurens B."/>
            <person name="Daubin V."/>
            <person name="Anthouard V."/>
            <person name="Aiach N."/>
            <person name="Arnaiz O."/>
            <person name="Billaut A."/>
            <person name="Beisson J."/>
            <person name="Blanc I."/>
            <person name="Bouhouche K."/>
            <person name="Camara F."/>
            <person name="Duharcourt S."/>
            <person name="Guigo R."/>
            <person name="Gogendeau D."/>
            <person name="Katinka M."/>
            <person name="Keller A.-M."/>
            <person name="Kissmehl R."/>
            <person name="Klotz C."/>
            <person name="Koll F."/>
            <person name="Le Moue A."/>
            <person name="Lepere C."/>
            <person name="Malinsky S."/>
            <person name="Nowacki M."/>
            <person name="Nowak J.K."/>
            <person name="Plattner H."/>
            <person name="Poulain J."/>
            <person name="Ruiz F."/>
            <person name="Serrano V."/>
            <person name="Zagulski M."/>
            <person name="Dessen P."/>
            <person name="Betermier M."/>
            <person name="Weissenbach J."/>
            <person name="Scarpelli C."/>
            <person name="Schachter V."/>
            <person name="Sperling L."/>
            <person name="Meyer E."/>
            <person name="Cohen J."/>
            <person name="Wincker P."/>
        </authorList>
    </citation>
    <scope>NUCLEOTIDE SEQUENCE [LARGE SCALE GENOMIC DNA]</scope>
    <source>
        <strain evidence="1 2">Stock d4-2</strain>
    </source>
</reference>
<dbReference type="RefSeq" id="XP_001452180.1">
    <property type="nucleotide sequence ID" value="XM_001452143.1"/>
</dbReference>
<dbReference type="Proteomes" id="UP000000600">
    <property type="component" value="Unassembled WGS sequence"/>
</dbReference>
<proteinExistence type="predicted"/>
<organism evidence="1 2">
    <name type="scientific">Paramecium tetraurelia</name>
    <dbReference type="NCBI Taxonomy" id="5888"/>
    <lineage>
        <taxon>Eukaryota</taxon>
        <taxon>Sar</taxon>
        <taxon>Alveolata</taxon>
        <taxon>Ciliophora</taxon>
        <taxon>Intramacronucleata</taxon>
        <taxon>Oligohymenophorea</taxon>
        <taxon>Peniculida</taxon>
        <taxon>Parameciidae</taxon>
        <taxon>Paramecium</taxon>
    </lineage>
</organism>
<dbReference type="InParanoid" id="A0DP16"/>
<dbReference type="EMBL" id="CT868518">
    <property type="protein sequence ID" value="CAK84783.1"/>
    <property type="molecule type" value="Genomic_DNA"/>
</dbReference>
<name>A0DP16_PARTE</name>
<dbReference type="AlphaFoldDB" id="A0DP16"/>